<sequence>MASDLHKLIQQSTKIDNGPPVRYHLHLKRVNLDNETNDESKLRRFTLGECDPKHPNKTILLVGATGSGKSTLINALVNFVIGVEFENKVWFEVISDEKDKSQSNSQTTTVSVYEIYGFEEKTVPFSLTIIDTPGYGDTRGLEYDNIVTDKLKSLFCVQNGIDTINVVGLVMKASENRLDERLAYIFNSVTSLFGKGMEENIVIMMTHSAGGKPKHALSALEDAKITCARDTKGQPVYFQFNNRQNETLEEDSDEEEESQNAFKTSNKGMKKFTDFLNTTHAQSLKTTVEVMKERIRLTACIQNLRERVEEMEMKQKVIAMNKKELSIYKAEMEKNKQFDLIETYKEKEPIIAWWDTKAVTCNICEENCHHPGCTWAWSPRSCEVMKKGKCTSCTGKCPVSAHVKEKFKYVVKTRKVAKNEMKAKYEENKSKSEEKTTLLQDLEKEMVQLEKNKKQSLNEAFHIIQQLQRIALNEVSASTFIHLDFLIEKFNEINDKDKVLVLEKMRDQIDEKNKTAANYLKRCVIGKLKGLSLY</sequence>
<organism evidence="4 5">
    <name type="scientific">Mugilogobius chulae</name>
    <name type="common">yellowstripe goby</name>
    <dbReference type="NCBI Taxonomy" id="88201"/>
    <lineage>
        <taxon>Eukaryota</taxon>
        <taxon>Metazoa</taxon>
        <taxon>Chordata</taxon>
        <taxon>Craniata</taxon>
        <taxon>Vertebrata</taxon>
        <taxon>Euteleostomi</taxon>
        <taxon>Actinopterygii</taxon>
        <taxon>Neopterygii</taxon>
        <taxon>Teleostei</taxon>
        <taxon>Neoteleostei</taxon>
        <taxon>Acanthomorphata</taxon>
        <taxon>Gobiaria</taxon>
        <taxon>Gobiiformes</taxon>
        <taxon>Gobioidei</taxon>
        <taxon>Gobiidae</taxon>
        <taxon>Gobionellinae</taxon>
        <taxon>Mugilogobius</taxon>
    </lineage>
</organism>
<evidence type="ECO:0000259" key="3">
    <source>
        <dbReference type="SMART" id="SM00382"/>
    </source>
</evidence>
<gene>
    <name evidence="4" type="ORF">WMY93_026163</name>
</gene>
<dbReference type="SUPFAM" id="SSF52540">
    <property type="entry name" value="P-loop containing nucleoside triphosphate hydrolases"/>
    <property type="match status" value="2"/>
</dbReference>
<evidence type="ECO:0000256" key="1">
    <source>
        <dbReference type="RuleBase" id="RU004560"/>
    </source>
</evidence>
<feature type="coiled-coil region" evidence="2">
    <location>
        <begin position="294"/>
        <end position="321"/>
    </location>
</feature>
<dbReference type="InterPro" id="IPR027417">
    <property type="entry name" value="P-loop_NTPase"/>
</dbReference>
<comment type="similarity">
    <text evidence="1">Belongs to the TRAFAC class TrmE-Era-EngA-EngB-Septin-like GTPase superfamily. Septin GTPase family.</text>
</comment>
<dbReference type="PANTHER" id="PTHR32046">
    <property type="entry name" value="G DOMAIN-CONTAINING PROTEIN"/>
    <property type="match status" value="1"/>
</dbReference>
<keyword evidence="2" id="KW-0175">Coiled coil</keyword>
<proteinExistence type="inferred from homology"/>
<keyword evidence="1" id="KW-0547">Nucleotide-binding</keyword>
<keyword evidence="5" id="KW-1185">Reference proteome</keyword>
<reference evidence="5" key="1">
    <citation type="submission" date="2024-04" db="EMBL/GenBank/DDBJ databases">
        <title>Salinicola lusitanus LLJ914,a marine bacterium isolated from the Okinawa Trough.</title>
        <authorList>
            <person name="Li J."/>
        </authorList>
    </citation>
    <scope>NUCLEOTIDE SEQUENCE [LARGE SCALE GENOMIC DNA]</scope>
</reference>
<evidence type="ECO:0000313" key="4">
    <source>
        <dbReference type="EMBL" id="KAK7886542.1"/>
    </source>
</evidence>
<dbReference type="GO" id="GO:0005525">
    <property type="term" value="F:GTP binding"/>
    <property type="evidence" value="ECO:0007669"/>
    <property type="project" value="UniProtKB-KW"/>
</dbReference>
<dbReference type="InterPro" id="IPR030379">
    <property type="entry name" value="G_SEPTIN_dom"/>
</dbReference>
<feature type="domain" description="AAA+ ATPase" evidence="3">
    <location>
        <begin position="55"/>
        <end position="235"/>
    </location>
</feature>
<dbReference type="Gene3D" id="3.40.50.300">
    <property type="entry name" value="P-loop containing nucleotide triphosphate hydrolases"/>
    <property type="match status" value="1"/>
</dbReference>
<dbReference type="EMBL" id="JBBPFD010000019">
    <property type="protein sequence ID" value="KAK7886542.1"/>
    <property type="molecule type" value="Genomic_DNA"/>
</dbReference>
<keyword evidence="1" id="KW-0342">GTP-binding</keyword>
<dbReference type="SMART" id="SM00382">
    <property type="entry name" value="AAA"/>
    <property type="match status" value="1"/>
</dbReference>
<feature type="coiled-coil region" evidence="2">
    <location>
        <begin position="425"/>
        <end position="459"/>
    </location>
</feature>
<name>A0AAW0N958_9GOBI</name>
<evidence type="ECO:0000313" key="5">
    <source>
        <dbReference type="Proteomes" id="UP001460270"/>
    </source>
</evidence>
<dbReference type="Pfam" id="PF00735">
    <property type="entry name" value="Septin"/>
    <property type="match status" value="1"/>
</dbReference>
<comment type="caution">
    <text evidence="4">The sequence shown here is derived from an EMBL/GenBank/DDBJ whole genome shotgun (WGS) entry which is preliminary data.</text>
</comment>
<accession>A0AAW0N958</accession>
<dbReference type="Proteomes" id="UP001460270">
    <property type="component" value="Unassembled WGS sequence"/>
</dbReference>
<evidence type="ECO:0000256" key="2">
    <source>
        <dbReference type="SAM" id="Coils"/>
    </source>
</evidence>
<dbReference type="InterPro" id="IPR003593">
    <property type="entry name" value="AAA+_ATPase"/>
</dbReference>
<dbReference type="PANTHER" id="PTHR32046:SF11">
    <property type="entry name" value="IMMUNE-ASSOCIATED NUCLEOTIDE-BINDING PROTEIN 10-LIKE"/>
    <property type="match status" value="1"/>
</dbReference>
<protein>
    <recommendedName>
        <fullName evidence="3">AAA+ ATPase domain-containing protein</fullName>
    </recommendedName>
</protein>
<dbReference type="AlphaFoldDB" id="A0AAW0N958"/>